<keyword evidence="2 10" id="KW-0813">Transport</keyword>
<keyword evidence="10" id="KW-0997">Cell inner membrane</keyword>
<feature type="transmembrane region" description="Helical" evidence="11">
    <location>
        <begin position="229"/>
        <end position="252"/>
    </location>
</feature>
<organism evidence="12 13">
    <name type="scientific">Thioclava litoralis</name>
    <dbReference type="NCBI Taxonomy" id="3076557"/>
    <lineage>
        <taxon>Bacteria</taxon>
        <taxon>Pseudomonadati</taxon>
        <taxon>Pseudomonadota</taxon>
        <taxon>Alphaproteobacteria</taxon>
        <taxon>Rhodobacterales</taxon>
        <taxon>Paracoccaceae</taxon>
        <taxon>Thioclava</taxon>
    </lineage>
</organism>
<evidence type="ECO:0000313" key="12">
    <source>
        <dbReference type="EMBL" id="WRY33078.1"/>
    </source>
</evidence>
<gene>
    <name evidence="12" type="ORF">RPE78_10275</name>
</gene>
<dbReference type="Proteomes" id="UP001623290">
    <property type="component" value="Chromosome"/>
</dbReference>
<dbReference type="InterPro" id="IPR003445">
    <property type="entry name" value="Cat_transpt"/>
</dbReference>
<evidence type="ECO:0000256" key="10">
    <source>
        <dbReference type="PIRNR" id="PIRNR006247"/>
    </source>
</evidence>
<feature type="transmembrane region" description="Helical" evidence="11">
    <location>
        <begin position="183"/>
        <end position="201"/>
    </location>
</feature>
<evidence type="ECO:0000256" key="11">
    <source>
        <dbReference type="SAM" id="Phobius"/>
    </source>
</evidence>
<evidence type="ECO:0000256" key="9">
    <source>
        <dbReference type="ARBA" id="ARBA00023136"/>
    </source>
</evidence>
<evidence type="ECO:0000256" key="7">
    <source>
        <dbReference type="ARBA" id="ARBA00022989"/>
    </source>
</evidence>
<evidence type="ECO:0000256" key="5">
    <source>
        <dbReference type="ARBA" id="ARBA00022692"/>
    </source>
</evidence>
<keyword evidence="6 10" id="KW-0630">Potassium</keyword>
<dbReference type="PIRSF" id="PIRSF006247">
    <property type="entry name" value="TrkH"/>
    <property type="match status" value="1"/>
</dbReference>
<feature type="transmembrane region" description="Helical" evidence="11">
    <location>
        <begin position="273"/>
        <end position="291"/>
    </location>
</feature>
<comment type="function">
    <text evidence="10">Low-affinity potassium transport system. Interacts with Trk system potassium uptake protein TrkA.</text>
</comment>
<evidence type="ECO:0000256" key="2">
    <source>
        <dbReference type="ARBA" id="ARBA00022448"/>
    </source>
</evidence>
<feature type="transmembrane region" description="Helical" evidence="11">
    <location>
        <begin position="71"/>
        <end position="92"/>
    </location>
</feature>
<evidence type="ECO:0000313" key="13">
    <source>
        <dbReference type="Proteomes" id="UP001623290"/>
    </source>
</evidence>
<keyword evidence="8 10" id="KW-0406">Ion transport</keyword>
<keyword evidence="13" id="KW-1185">Reference proteome</keyword>
<dbReference type="PANTHER" id="PTHR32024">
    <property type="entry name" value="TRK SYSTEM POTASSIUM UPTAKE PROTEIN TRKG-RELATED"/>
    <property type="match status" value="1"/>
</dbReference>
<keyword evidence="9 10" id="KW-0472">Membrane</keyword>
<feature type="transmembrane region" description="Helical" evidence="11">
    <location>
        <begin position="134"/>
        <end position="154"/>
    </location>
</feature>
<sequence length="482" mass="52793">MTDFRPVGYIIGLLITALGIFMLIPAALDLYRGDPNWYAFAESAFICVASGGLLAMAAHDSLGAVLTLRQSFVLTSGVWLALPAMGALPFIIGAPHLSFTDAYFEAMSGMTTTGTTVIPKLDALPHSANLWRAILQWLGGLGIIIVAMIFLPVMKVGGMQFFRSEGFDTLGKVLPRAREISRALIRIYLGLSILCCAAFMMSGMNLYDAILHALTTISTGGFSSEDKSFGAYLGAPEYVASVFMLLAAMPFIRFVQLVQGDALPLWRDPQVRAFLRWHLYAIVAIVFYRMMRSEDPFWPTLRETIFNVVSTFTGTGYSSVDVTAWGHMAFVILIVVGLIGGCTASTGCSVKVFRYLILIESIKAQVRRLYSPHRVTLIRYDGHPVAEDVVNSVMAFFSFFILSFGLLIVALALTGLETRTAITAAWTAIANVGPCWGPEVSANGSIVNFPETAKWLMSFGMFLGRLELLSVLVLFLPRFWRG</sequence>
<name>A0ABZ1DWD0_9RHOB</name>
<feature type="transmembrane region" description="Helical" evidence="11">
    <location>
        <begin position="328"/>
        <end position="353"/>
    </location>
</feature>
<protein>
    <recommendedName>
        <fullName evidence="10">Trk system potassium uptake protein</fullName>
    </recommendedName>
</protein>
<evidence type="ECO:0000256" key="3">
    <source>
        <dbReference type="ARBA" id="ARBA00022475"/>
    </source>
</evidence>
<keyword evidence="4 10" id="KW-0633">Potassium transport</keyword>
<feature type="transmembrane region" description="Helical" evidence="11">
    <location>
        <begin position="455"/>
        <end position="476"/>
    </location>
</feature>
<dbReference type="EMBL" id="CP135443">
    <property type="protein sequence ID" value="WRY33078.1"/>
    <property type="molecule type" value="Genomic_DNA"/>
</dbReference>
<feature type="transmembrane region" description="Helical" evidence="11">
    <location>
        <begin position="37"/>
        <end position="59"/>
    </location>
</feature>
<evidence type="ECO:0000256" key="1">
    <source>
        <dbReference type="ARBA" id="ARBA00004651"/>
    </source>
</evidence>
<feature type="transmembrane region" description="Helical" evidence="11">
    <location>
        <begin position="7"/>
        <end position="31"/>
    </location>
</feature>
<accession>A0ABZ1DWD0</accession>
<evidence type="ECO:0000256" key="6">
    <source>
        <dbReference type="ARBA" id="ARBA00022958"/>
    </source>
</evidence>
<evidence type="ECO:0000256" key="4">
    <source>
        <dbReference type="ARBA" id="ARBA00022538"/>
    </source>
</evidence>
<comment type="similarity">
    <text evidence="10">Belongs to the TrkH potassium transport family.</text>
</comment>
<dbReference type="InterPro" id="IPR004772">
    <property type="entry name" value="TrkH"/>
</dbReference>
<comment type="subcellular location">
    <subcellularLocation>
        <location evidence="10">Cell inner membrane</location>
        <topology evidence="10">Multi-pass membrane protein</topology>
    </subcellularLocation>
    <subcellularLocation>
        <location evidence="1">Cell membrane</location>
        <topology evidence="1">Multi-pass membrane protein</topology>
    </subcellularLocation>
</comment>
<dbReference type="PANTHER" id="PTHR32024:SF3">
    <property type="entry name" value="TRK SYSTEM POTASSIUM UPTAKE PROTEIN"/>
    <property type="match status" value="1"/>
</dbReference>
<proteinExistence type="inferred from homology"/>
<reference evidence="12 13" key="1">
    <citation type="submission" date="2023-09" db="EMBL/GenBank/DDBJ databases">
        <title>Thioclava shenzhenensis sp. nov., a multidrug resistant bacteria-antagonizing species isolated from coastal seawater.</title>
        <authorList>
            <person name="Long M."/>
        </authorList>
    </citation>
    <scope>NUCLEOTIDE SEQUENCE [LARGE SCALE GENOMIC DNA]</scope>
    <source>
        <strain evidence="12 13">FTW29</strain>
    </source>
</reference>
<keyword evidence="3 10" id="KW-1003">Cell membrane</keyword>
<dbReference type="RefSeq" id="WP_339109388.1">
    <property type="nucleotide sequence ID" value="NZ_CP135443.1"/>
</dbReference>
<evidence type="ECO:0000256" key="8">
    <source>
        <dbReference type="ARBA" id="ARBA00023065"/>
    </source>
</evidence>
<keyword evidence="5 11" id="KW-0812">Transmembrane</keyword>
<dbReference type="Pfam" id="PF02386">
    <property type="entry name" value="TrkH"/>
    <property type="match status" value="1"/>
</dbReference>
<feature type="transmembrane region" description="Helical" evidence="11">
    <location>
        <begin position="389"/>
        <end position="413"/>
    </location>
</feature>
<keyword evidence="7 11" id="KW-1133">Transmembrane helix</keyword>